<evidence type="ECO:0000313" key="2">
    <source>
        <dbReference type="RefSeq" id="XP_009765932.1"/>
    </source>
</evidence>
<dbReference type="PANTHER" id="PTHR45835:SF99">
    <property type="entry name" value="CHROMO DOMAIN-CONTAINING PROTEIN-RELATED"/>
    <property type="match status" value="1"/>
</dbReference>
<dbReference type="Proteomes" id="UP000189701">
    <property type="component" value="Unplaced"/>
</dbReference>
<reference evidence="2" key="2">
    <citation type="submission" date="2025-08" db="UniProtKB">
        <authorList>
            <consortium name="RefSeq"/>
        </authorList>
    </citation>
    <scope>IDENTIFICATION</scope>
    <source>
        <tissue evidence="2">Leaf</tissue>
    </source>
</reference>
<accession>A0A1U7VCX5</accession>
<protein>
    <submittedName>
        <fullName evidence="2">Uncharacterized protein LOC104217393</fullName>
    </submittedName>
</protein>
<organism evidence="1 2">
    <name type="scientific">Nicotiana sylvestris</name>
    <name type="common">Wood tobacco</name>
    <name type="synonym">South American tobacco</name>
    <dbReference type="NCBI Taxonomy" id="4096"/>
    <lineage>
        <taxon>Eukaryota</taxon>
        <taxon>Viridiplantae</taxon>
        <taxon>Streptophyta</taxon>
        <taxon>Embryophyta</taxon>
        <taxon>Tracheophyta</taxon>
        <taxon>Spermatophyta</taxon>
        <taxon>Magnoliopsida</taxon>
        <taxon>eudicotyledons</taxon>
        <taxon>Gunneridae</taxon>
        <taxon>Pentapetalae</taxon>
        <taxon>asterids</taxon>
        <taxon>lamiids</taxon>
        <taxon>Solanales</taxon>
        <taxon>Solanaceae</taxon>
        <taxon>Nicotianoideae</taxon>
        <taxon>Nicotianeae</taxon>
        <taxon>Nicotiana</taxon>
    </lineage>
</organism>
<proteinExistence type="predicted"/>
<dbReference type="eggNOG" id="KOG0017">
    <property type="taxonomic scope" value="Eukaryota"/>
</dbReference>
<dbReference type="AlphaFoldDB" id="A0A1U7VCX5"/>
<dbReference type="PANTHER" id="PTHR45835">
    <property type="entry name" value="YALI0A06105P"/>
    <property type="match status" value="1"/>
</dbReference>
<keyword evidence="1" id="KW-1185">Reference proteome</keyword>
<gene>
    <name evidence="2" type="primary">LOC104217393</name>
</gene>
<reference evidence="1" key="1">
    <citation type="journal article" date="2013" name="Genome Biol.">
        <title>Reference genomes and transcriptomes of Nicotiana sylvestris and Nicotiana tomentosiformis.</title>
        <authorList>
            <person name="Sierro N."/>
            <person name="Battey J.N."/>
            <person name="Ouadi S."/>
            <person name="Bovet L."/>
            <person name="Goepfert S."/>
            <person name="Bakaher N."/>
            <person name="Peitsch M.C."/>
            <person name="Ivanov N.V."/>
        </authorList>
    </citation>
    <scope>NUCLEOTIDE SEQUENCE [LARGE SCALE GENOMIC DNA]</scope>
</reference>
<name>A0A1U7VCX5_NICSY</name>
<sequence length="250" mass="28759">MDVQSLANRFVRLDISEPSPVLAFVVAHSSLLEKSVQQGGSKEVEIGDDGVMQLYGWIFVLNVYGLRELILEKTHSSCYSIQPSVMKMYRDLKQHCEVWVSETEWVVSDIGDTGVKEGAHHYGLYVDYVCTLHSGDDILLFKDISSDLHPEDYSFWDQLVPLEEFTYNNNYRPSIQMASYEVLYVKQCHCLVGWFEPSEARLLGTYLVRDALEKVNVIQERLHTTQSSQKSYANRRVRDVAYMEGEKILL</sequence>
<evidence type="ECO:0000313" key="1">
    <source>
        <dbReference type="Proteomes" id="UP000189701"/>
    </source>
</evidence>
<dbReference type="RefSeq" id="XP_009765932.1">
    <property type="nucleotide sequence ID" value="XM_009767630.1"/>
</dbReference>